<dbReference type="EMBL" id="MN740025">
    <property type="protein sequence ID" value="QHT84741.1"/>
    <property type="molecule type" value="Genomic_DNA"/>
</dbReference>
<evidence type="ECO:0000313" key="1">
    <source>
        <dbReference type="EMBL" id="QHT84741.1"/>
    </source>
</evidence>
<sequence length="154" mass="18031">MSAQAYGRQFESEIHAFLTKTKPDFLLNETEIRKQYPAITAIDHLLISNDICYCFQDKWLSSNISNSNFNHFSKCVEEVAKLINKYIYAVYISNVDFSSIADIQFNNENSKPNRQIEYVKINDSNKKNIFKKLQYFLHSNNVFVYDDEGDTIML</sequence>
<protein>
    <submittedName>
        <fullName evidence="1">Uncharacterized protein</fullName>
    </submittedName>
</protein>
<name>A0A6C0HVJ1_9ZZZZ</name>
<organism evidence="1">
    <name type="scientific">viral metagenome</name>
    <dbReference type="NCBI Taxonomy" id="1070528"/>
    <lineage>
        <taxon>unclassified sequences</taxon>
        <taxon>metagenomes</taxon>
        <taxon>organismal metagenomes</taxon>
    </lineage>
</organism>
<proteinExistence type="predicted"/>
<accession>A0A6C0HVJ1</accession>
<reference evidence="1" key="1">
    <citation type="journal article" date="2020" name="Nature">
        <title>Giant virus diversity and host interactions through global metagenomics.</title>
        <authorList>
            <person name="Schulz F."/>
            <person name="Roux S."/>
            <person name="Paez-Espino D."/>
            <person name="Jungbluth S."/>
            <person name="Walsh D.A."/>
            <person name="Denef V.J."/>
            <person name="McMahon K.D."/>
            <person name="Konstantinidis K.T."/>
            <person name="Eloe-Fadrosh E.A."/>
            <person name="Kyrpides N.C."/>
            <person name="Woyke T."/>
        </authorList>
    </citation>
    <scope>NUCLEOTIDE SEQUENCE</scope>
    <source>
        <strain evidence="1">GVMAG-M-3300023184-177</strain>
    </source>
</reference>
<dbReference type="AlphaFoldDB" id="A0A6C0HVJ1"/>